<dbReference type="PANTHER" id="PTHR22916:SF3">
    <property type="entry name" value="UDP-GLCNAC:BETAGAL BETA-1,3-N-ACETYLGLUCOSAMINYLTRANSFERASE-LIKE PROTEIN 1"/>
    <property type="match status" value="1"/>
</dbReference>
<reference evidence="4" key="1">
    <citation type="journal article" date="2019" name="Int. J. Syst. Evol. Microbiol.">
        <title>The Global Catalogue of Microorganisms (GCM) 10K type strain sequencing project: providing services to taxonomists for standard genome sequencing and annotation.</title>
        <authorList>
            <consortium name="The Broad Institute Genomics Platform"/>
            <consortium name="The Broad Institute Genome Sequencing Center for Infectious Disease"/>
            <person name="Wu L."/>
            <person name="Ma J."/>
        </authorList>
    </citation>
    <scope>NUCLEOTIDE SEQUENCE [LARGE SCALE GENOMIC DNA]</scope>
    <source>
        <strain evidence="4">CGMCC 1.12286</strain>
    </source>
</reference>
<keyword evidence="3" id="KW-0328">Glycosyltransferase</keyword>
<gene>
    <name evidence="3" type="ORF">ACFSB2_20510</name>
</gene>
<dbReference type="EMBL" id="JBHUCX010000083">
    <property type="protein sequence ID" value="MFD1677061.1"/>
    <property type="molecule type" value="Genomic_DNA"/>
</dbReference>
<dbReference type="PANTHER" id="PTHR22916">
    <property type="entry name" value="GLYCOSYLTRANSFERASE"/>
    <property type="match status" value="1"/>
</dbReference>
<keyword evidence="3" id="KW-0808">Transferase</keyword>
<keyword evidence="4" id="KW-1185">Reference proteome</keyword>
<dbReference type="InterPro" id="IPR029044">
    <property type="entry name" value="Nucleotide-diphossugar_trans"/>
</dbReference>
<dbReference type="SUPFAM" id="SSF53448">
    <property type="entry name" value="Nucleotide-diphospho-sugar transferases"/>
    <property type="match status" value="1"/>
</dbReference>
<feature type="domain" description="Glycosyltransferase 2-like" evidence="2">
    <location>
        <begin position="6"/>
        <end position="165"/>
    </location>
</feature>
<comment type="caution">
    <text evidence="3">The sequence shown here is derived from an EMBL/GenBank/DDBJ whole genome shotgun (WGS) entry which is preliminary data.</text>
</comment>
<dbReference type="Proteomes" id="UP001597079">
    <property type="component" value="Unassembled WGS sequence"/>
</dbReference>
<evidence type="ECO:0000259" key="2">
    <source>
        <dbReference type="Pfam" id="PF00535"/>
    </source>
</evidence>
<comment type="similarity">
    <text evidence="1">Belongs to the glycosyltransferase 2 family.</text>
</comment>
<name>A0ABW4JMH4_9BACL</name>
<dbReference type="InterPro" id="IPR001173">
    <property type="entry name" value="Glyco_trans_2-like"/>
</dbReference>
<evidence type="ECO:0000313" key="4">
    <source>
        <dbReference type="Proteomes" id="UP001597079"/>
    </source>
</evidence>
<dbReference type="RefSeq" id="WP_377944970.1">
    <property type="nucleotide sequence ID" value="NZ_JBHUCX010000083.1"/>
</dbReference>
<dbReference type="GO" id="GO:0016757">
    <property type="term" value="F:glycosyltransferase activity"/>
    <property type="evidence" value="ECO:0007669"/>
    <property type="project" value="UniProtKB-KW"/>
</dbReference>
<evidence type="ECO:0000313" key="3">
    <source>
        <dbReference type="EMBL" id="MFD1677061.1"/>
    </source>
</evidence>
<dbReference type="Gene3D" id="3.90.550.10">
    <property type="entry name" value="Spore Coat Polysaccharide Biosynthesis Protein SpsA, Chain A"/>
    <property type="match status" value="1"/>
</dbReference>
<evidence type="ECO:0000256" key="1">
    <source>
        <dbReference type="ARBA" id="ARBA00006739"/>
    </source>
</evidence>
<accession>A0ABW4JMH4</accession>
<protein>
    <submittedName>
        <fullName evidence="3">Glycosyltransferase</fullName>
        <ecNumber evidence="3">2.4.-.-</ecNumber>
    </submittedName>
</protein>
<dbReference type="Pfam" id="PF00535">
    <property type="entry name" value="Glycos_transf_2"/>
    <property type="match status" value="1"/>
</dbReference>
<dbReference type="EC" id="2.4.-.-" evidence="3"/>
<sequence length="227" mass="26106">MKDTVSVMIPCFNHGHFLAETIESVLAQTKAVDEIIVIDDGSTDRTSQVASSYLDAIQYVYKANGGVSTALNAGIRRATGDWVCWLSADDLFMPNKIERQLEYVRVHPNVGLVYTDFYIVGEDANEIISRARSSTFSDRKTWEEQLLKTGCLFNGSTTMIRRTLFYKVGLFHPELLHSQDYNMWIRLAGACDFGFVPEPLVKYRWHKGNEEHREKPNEYRERARQLR</sequence>
<organism evidence="3 4">
    <name type="scientific">Alicyclobacillus fodiniaquatilis</name>
    <dbReference type="NCBI Taxonomy" id="1661150"/>
    <lineage>
        <taxon>Bacteria</taxon>
        <taxon>Bacillati</taxon>
        <taxon>Bacillota</taxon>
        <taxon>Bacilli</taxon>
        <taxon>Bacillales</taxon>
        <taxon>Alicyclobacillaceae</taxon>
        <taxon>Alicyclobacillus</taxon>
    </lineage>
</organism>
<proteinExistence type="inferred from homology"/>